<feature type="transmembrane region" description="Helical" evidence="6">
    <location>
        <begin position="268"/>
        <end position="294"/>
    </location>
</feature>
<keyword evidence="4 6" id="KW-1133">Transmembrane helix</keyword>
<feature type="transmembrane region" description="Helical" evidence="6">
    <location>
        <begin position="192"/>
        <end position="220"/>
    </location>
</feature>
<gene>
    <name evidence="7" type="ORF">EV690_1878</name>
</gene>
<evidence type="ECO:0000256" key="2">
    <source>
        <dbReference type="ARBA" id="ARBA00009773"/>
    </source>
</evidence>
<comment type="subcellular location">
    <subcellularLocation>
        <location evidence="1">Membrane</location>
        <topology evidence="1">Multi-pass membrane protein</topology>
    </subcellularLocation>
</comment>
<accession>A0A4R1JLD5</accession>
<evidence type="ECO:0000313" key="8">
    <source>
        <dbReference type="Proteomes" id="UP000295565"/>
    </source>
</evidence>
<feature type="transmembrane region" description="Helical" evidence="6">
    <location>
        <begin position="164"/>
        <end position="186"/>
    </location>
</feature>
<dbReference type="Proteomes" id="UP000295565">
    <property type="component" value="Unassembled WGS sequence"/>
</dbReference>
<evidence type="ECO:0000256" key="3">
    <source>
        <dbReference type="ARBA" id="ARBA00022692"/>
    </source>
</evidence>
<name>A0A4R1JLD5_9GAMM</name>
<feature type="transmembrane region" description="Helical" evidence="6">
    <location>
        <begin position="17"/>
        <end position="37"/>
    </location>
</feature>
<evidence type="ECO:0000313" key="7">
    <source>
        <dbReference type="EMBL" id="TCK51797.1"/>
    </source>
</evidence>
<evidence type="ECO:0000256" key="4">
    <source>
        <dbReference type="ARBA" id="ARBA00022989"/>
    </source>
</evidence>
<dbReference type="PANTHER" id="PTHR21716">
    <property type="entry name" value="TRANSMEMBRANE PROTEIN"/>
    <property type="match status" value="1"/>
</dbReference>
<keyword evidence="3 6" id="KW-0812">Transmembrane</keyword>
<sequence length="311" mass="35010">MLSPPVQLLIRWHVPKILASLIMITFSSSLVIGAGYLTTPAITHWIKQAPISLVKMLDEEQELKDTISSIKKTSKQVSNAVSQIISQSDTRRQVLYQQQDWLNKLLNELKTSMTLLLLIMTLTLFLLVSGDGLIFNLIRLNHNRLTRRQLIALWRRLPGEVGRYLGAAFLTNLVTGLITSSILWYLNVPMPWVWLVLVTFARFIPYIGVAAVTLLIFAVALSDFHHFWLAFTPAAIFLVLTTIIGMFVDPLVHGMRLKVNPIVVFVSVIFWGWLWGIVGAIIAVPMLTVALVVSQSMGWHTLTRIVTTRSS</sequence>
<dbReference type="GO" id="GO:0055085">
    <property type="term" value="P:transmembrane transport"/>
    <property type="evidence" value="ECO:0007669"/>
    <property type="project" value="TreeGrafter"/>
</dbReference>
<reference evidence="7 8" key="1">
    <citation type="submission" date="2019-03" db="EMBL/GenBank/DDBJ databases">
        <title>Genomic Encyclopedia of Type Strains, Phase IV (KMG-IV): sequencing the most valuable type-strain genomes for metagenomic binning, comparative biology and taxonomic classification.</title>
        <authorList>
            <person name="Goeker M."/>
        </authorList>
    </citation>
    <scope>NUCLEOTIDE SEQUENCE [LARGE SCALE GENOMIC DNA]</scope>
    <source>
        <strain evidence="7 8">DSM 18577</strain>
    </source>
</reference>
<evidence type="ECO:0000256" key="1">
    <source>
        <dbReference type="ARBA" id="ARBA00004141"/>
    </source>
</evidence>
<evidence type="ECO:0000256" key="5">
    <source>
        <dbReference type="ARBA" id="ARBA00023136"/>
    </source>
</evidence>
<dbReference type="AlphaFoldDB" id="A0A4R1JLD5"/>
<comment type="caution">
    <text evidence="7">The sequence shown here is derived from an EMBL/GenBank/DDBJ whole genome shotgun (WGS) entry which is preliminary data.</text>
</comment>
<feature type="transmembrane region" description="Helical" evidence="6">
    <location>
        <begin position="115"/>
        <end position="138"/>
    </location>
</feature>
<proteinExistence type="inferred from homology"/>
<evidence type="ECO:0000256" key="6">
    <source>
        <dbReference type="SAM" id="Phobius"/>
    </source>
</evidence>
<protein>
    <submittedName>
        <fullName evidence="7">Putative PurR-regulated permease PerM</fullName>
    </submittedName>
</protein>
<dbReference type="Pfam" id="PF01594">
    <property type="entry name" value="AI-2E_transport"/>
    <property type="match status" value="1"/>
</dbReference>
<keyword evidence="8" id="KW-1185">Reference proteome</keyword>
<keyword evidence="5 6" id="KW-0472">Membrane</keyword>
<organism evidence="7 8">
    <name type="scientific">Celerinatantimonas diazotrophica</name>
    <dbReference type="NCBI Taxonomy" id="412034"/>
    <lineage>
        <taxon>Bacteria</taxon>
        <taxon>Pseudomonadati</taxon>
        <taxon>Pseudomonadota</taxon>
        <taxon>Gammaproteobacteria</taxon>
        <taxon>Celerinatantimonadaceae</taxon>
        <taxon>Celerinatantimonas</taxon>
    </lineage>
</organism>
<comment type="similarity">
    <text evidence="2">Belongs to the autoinducer-2 exporter (AI-2E) (TC 2.A.86) family.</text>
</comment>
<dbReference type="GO" id="GO:0016020">
    <property type="term" value="C:membrane"/>
    <property type="evidence" value="ECO:0007669"/>
    <property type="project" value="UniProtKB-SubCell"/>
</dbReference>
<dbReference type="InterPro" id="IPR002549">
    <property type="entry name" value="AI-2E-like"/>
</dbReference>
<dbReference type="PANTHER" id="PTHR21716:SF16">
    <property type="entry name" value="BLL1467 PROTEIN"/>
    <property type="match status" value="1"/>
</dbReference>
<dbReference type="EMBL" id="SMGD01000013">
    <property type="protein sequence ID" value="TCK51797.1"/>
    <property type="molecule type" value="Genomic_DNA"/>
</dbReference>
<feature type="transmembrane region" description="Helical" evidence="6">
    <location>
        <begin position="227"/>
        <end position="248"/>
    </location>
</feature>